<dbReference type="AlphaFoldDB" id="D0A142"/>
<dbReference type="PANTHER" id="PTHR10738">
    <property type="entry name" value="PROTEIN ARGININE N-METHYLTRANSFERASE 5"/>
    <property type="match status" value="1"/>
</dbReference>
<evidence type="ECO:0000313" key="6">
    <source>
        <dbReference type="Proteomes" id="UP000002316"/>
    </source>
</evidence>
<proteinExistence type="predicted"/>
<dbReference type="VEuPathDB" id="TriTrypDB:Tbg972.10.650"/>
<dbReference type="EMBL" id="FN554973">
    <property type="protein sequence ID" value="CBH14984.1"/>
    <property type="molecule type" value="Genomic_DNA"/>
</dbReference>
<dbReference type="Pfam" id="PF17286">
    <property type="entry name" value="PRMT5_C"/>
    <property type="match status" value="1"/>
</dbReference>
<feature type="domain" description="PRMT5 arginine-N-methyltransferase" evidence="3">
    <location>
        <begin position="355"/>
        <end position="547"/>
    </location>
</feature>
<keyword evidence="5" id="KW-0489">Methyltransferase</keyword>
<evidence type="ECO:0000313" key="5">
    <source>
        <dbReference type="EMBL" id="CBH14984.1"/>
    </source>
</evidence>
<evidence type="ECO:0000259" key="4">
    <source>
        <dbReference type="Pfam" id="PF17286"/>
    </source>
</evidence>
<dbReference type="PANTHER" id="PTHR10738:SF0">
    <property type="entry name" value="PROTEIN ARGININE N-METHYLTRANSFERASE 5"/>
    <property type="match status" value="1"/>
</dbReference>
<dbReference type="InterPro" id="IPR025799">
    <property type="entry name" value="Arg_MeTrfase"/>
</dbReference>
<dbReference type="RefSeq" id="XP_011777250.1">
    <property type="nucleotide sequence ID" value="XM_011778948.1"/>
</dbReference>
<protein>
    <submittedName>
        <fullName evidence="5">Methyltransferase, putative</fullName>
    </submittedName>
</protein>
<feature type="domain" description="PRMT5 oligomerisation" evidence="4">
    <location>
        <begin position="572"/>
        <end position="755"/>
    </location>
</feature>
<keyword evidence="5" id="KW-0808">Transferase</keyword>
<evidence type="ECO:0000256" key="1">
    <source>
        <dbReference type="ARBA" id="ARBA00022691"/>
    </source>
</evidence>
<feature type="compositionally biased region" description="Basic and acidic residues" evidence="2">
    <location>
        <begin position="18"/>
        <end position="36"/>
    </location>
</feature>
<dbReference type="GO" id="GO:0016274">
    <property type="term" value="F:protein-arginine N-methyltransferase activity"/>
    <property type="evidence" value="ECO:0007669"/>
    <property type="project" value="InterPro"/>
</dbReference>
<dbReference type="Gene3D" id="2.70.160.11">
    <property type="entry name" value="Hnrnp arginine n-methyltransferase1"/>
    <property type="match status" value="1"/>
</dbReference>
<dbReference type="GeneID" id="23865748"/>
<dbReference type="Gene3D" id="3.40.50.150">
    <property type="entry name" value="Vaccinia Virus protein VP39"/>
    <property type="match status" value="1"/>
</dbReference>
<dbReference type="GO" id="GO:0032259">
    <property type="term" value="P:methylation"/>
    <property type="evidence" value="ECO:0007669"/>
    <property type="project" value="UniProtKB-KW"/>
</dbReference>
<dbReference type="Proteomes" id="UP000002316">
    <property type="component" value="Chromosome 10"/>
</dbReference>
<sequence length="784" mass="86633">MKPCVSAAAPADWPVASDEQKPSRPETAMEHDEETRGCSSSSVRLQGYGVSGAGSLMDSMRQREMSGSAFFMFSLDGVNTDDPLAGNVSPLAALCPAGQYSKESQHWFWKVLSNTSSWGMTACGSVSYSSWADPKSVRCIEGQLRLGAFLGIHAVVVPLPDFDEEDPQCSEKLKAAALVISKHLQHSQTTNVWVRCDASRQADRVAFSRLRTFVLWGGENPPTAEEAPHRVVRPAPYRIVAFLNFSETSGAIPSEWLGESVAAFELPNAEKLRRALSASDCGRHMKLPSDLMPLKDSYWGTAQPMLVSLATFVVELLRRRAAPVFAMEEFVDSYQLLNTLYEMHVADGGRDKFFDYEDVLQLPLQPLGHMLASGVYEVFEQDRTKYQQYHTAMSKYFNEWLNHSESRSHEKMWLQGPNPRDGCGCSAMGSVYVVLLGAGRGPLISECLCAATGVGVRVHLFVVEKNPEALELVRLRVRADPQWHDWMNYSGHVVETIYADGRSVWSGEAPGSDDRLPPYWGLCDLVVSELLGSFGDNELSPECLDDFYCNLLSYQESSGIPCNPYLTSIPQQYTAWVAPLHSARMEESVATAAFGGLTTPPADCHDRHAALYHSMFVSNVCRAVGLCLPQPCWTFHHFATKVQSKEREATLNFTLSGDGRFSGFICYFSAVLFTPGDTGNVEDSIALLCASAGSLSTVQYGRTTGLFSWFPAFLPVEPRDVVEVKCGDELSIHLKRCVDVKKGRVWYEYEASILVKGHPDGKFMKRLTKTMNAGGWAGHISLLT</sequence>
<evidence type="ECO:0000256" key="2">
    <source>
        <dbReference type="SAM" id="MobiDB-lite"/>
    </source>
</evidence>
<organism evidence="5 6">
    <name type="scientific">Trypanosoma brucei gambiense (strain MHOM/CI/86/DAL972)</name>
    <dbReference type="NCBI Taxonomy" id="679716"/>
    <lineage>
        <taxon>Eukaryota</taxon>
        <taxon>Discoba</taxon>
        <taxon>Euglenozoa</taxon>
        <taxon>Kinetoplastea</taxon>
        <taxon>Metakinetoplastina</taxon>
        <taxon>Trypanosomatida</taxon>
        <taxon>Trypanosomatidae</taxon>
        <taxon>Trypanosoma</taxon>
    </lineage>
</organism>
<dbReference type="SUPFAM" id="SSF53335">
    <property type="entry name" value="S-adenosyl-L-methionine-dependent methyltransferases"/>
    <property type="match status" value="1"/>
</dbReference>
<feature type="region of interest" description="Disordered" evidence="2">
    <location>
        <begin position="1"/>
        <end position="41"/>
    </location>
</feature>
<dbReference type="KEGG" id="tbg:TbgDal_X650"/>
<gene>
    <name evidence="5" type="ORF">TbgDal_X650</name>
</gene>
<dbReference type="InterPro" id="IPR035248">
    <property type="entry name" value="PRMT5_C"/>
</dbReference>
<reference evidence="6" key="1">
    <citation type="journal article" date="2010" name="PLoS Negl. Trop. Dis.">
        <title>The genome sequence of Trypanosoma brucei gambiense, causative agent of chronic human african trypanosomiasis.</title>
        <authorList>
            <person name="Jackson A.P."/>
            <person name="Sanders M."/>
            <person name="Berry A."/>
            <person name="McQuillan J."/>
            <person name="Aslett M.A."/>
            <person name="Quail M.A."/>
            <person name="Chukualim B."/>
            <person name="Capewell P."/>
            <person name="MacLeod A."/>
            <person name="Melville S.E."/>
            <person name="Gibson W."/>
            <person name="Barry J.D."/>
            <person name="Berriman M."/>
            <person name="Hertz-Fowler C."/>
        </authorList>
    </citation>
    <scope>NUCLEOTIDE SEQUENCE [LARGE SCALE GENOMIC DNA]</scope>
    <source>
        <strain evidence="6">MHOM/CI/86/DAL972</strain>
    </source>
</reference>
<name>D0A142_TRYB9</name>
<keyword evidence="1" id="KW-0949">S-adenosyl-L-methionine</keyword>
<dbReference type="InterPro" id="IPR035075">
    <property type="entry name" value="PRMT5"/>
</dbReference>
<dbReference type="GO" id="GO:0005829">
    <property type="term" value="C:cytosol"/>
    <property type="evidence" value="ECO:0007669"/>
    <property type="project" value="TreeGrafter"/>
</dbReference>
<dbReference type="InterPro" id="IPR029063">
    <property type="entry name" value="SAM-dependent_MTases_sf"/>
</dbReference>
<dbReference type="Pfam" id="PF05185">
    <property type="entry name" value="PRMT5"/>
    <property type="match status" value="1"/>
</dbReference>
<dbReference type="GO" id="GO:0006355">
    <property type="term" value="P:regulation of DNA-templated transcription"/>
    <property type="evidence" value="ECO:0007669"/>
    <property type="project" value="TreeGrafter"/>
</dbReference>
<dbReference type="OrthoDB" id="1368803at2759"/>
<accession>D0A142</accession>
<evidence type="ECO:0000259" key="3">
    <source>
        <dbReference type="Pfam" id="PF05185"/>
    </source>
</evidence>
<dbReference type="GO" id="GO:0005634">
    <property type="term" value="C:nucleus"/>
    <property type="evidence" value="ECO:0007669"/>
    <property type="project" value="TreeGrafter"/>
</dbReference>